<name>A0A085B8W1_9FLAO</name>
<evidence type="ECO:0000313" key="3">
    <source>
        <dbReference type="Proteomes" id="UP000028623"/>
    </source>
</evidence>
<proteinExistence type="predicted"/>
<dbReference type="eggNOG" id="ENOG5032WJS">
    <property type="taxonomic scope" value="Bacteria"/>
</dbReference>
<comment type="caution">
    <text evidence="2">The sequence shown here is derived from an EMBL/GenBank/DDBJ whole genome shotgun (WGS) entry which is preliminary data.</text>
</comment>
<keyword evidence="3" id="KW-1185">Reference proteome</keyword>
<evidence type="ECO:0000256" key="1">
    <source>
        <dbReference type="SAM" id="SignalP"/>
    </source>
</evidence>
<reference evidence="2 3" key="1">
    <citation type="submission" date="2014-07" db="EMBL/GenBank/DDBJ databases">
        <title>Epilithonimonas lactis LMG 22401 Genome.</title>
        <authorList>
            <person name="Pipes S.E."/>
            <person name="Stropko S.J."/>
        </authorList>
    </citation>
    <scope>NUCLEOTIDE SEQUENCE [LARGE SCALE GENOMIC DNA]</scope>
    <source>
        <strain evidence="2 3">LMG 24401</strain>
    </source>
</reference>
<sequence length="164" mass="18925">MKKLLLTLFFSIRIFASAQELPTEPAKGFAFPIGTKFTIKLHPTDSTNFDFSIIEFEPFQEIIDSWEKSKLFKEKGLDGTIEFYFCLGTHGKTEEEKQKNMKVLLVMKNRTKYALSYKSDIQTVEDGEFKETSNVGTFPNAQGTEIWPYMIQQIGLHDFAIMKQ</sequence>
<dbReference type="EMBL" id="JPLY01000005">
    <property type="protein sequence ID" value="KFC18906.1"/>
    <property type="molecule type" value="Genomic_DNA"/>
</dbReference>
<keyword evidence="1" id="KW-0732">Signal</keyword>
<dbReference type="STRING" id="421072.SAMN04488097_3622"/>
<dbReference type="OrthoDB" id="1356868at2"/>
<protein>
    <submittedName>
        <fullName evidence="2">Uncharacterized protein</fullName>
    </submittedName>
</protein>
<dbReference type="Proteomes" id="UP000028623">
    <property type="component" value="Unassembled WGS sequence"/>
</dbReference>
<gene>
    <name evidence="2" type="ORF">IO89_15340</name>
</gene>
<organism evidence="2 3">
    <name type="scientific">Epilithonimonas lactis</name>
    <dbReference type="NCBI Taxonomy" id="421072"/>
    <lineage>
        <taxon>Bacteria</taxon>
        <taxon>Pseudomonadati</taxon>
        <taxon>Bacteroidota</taxon>
        <taxon>Flavobacteriia</taxon>
        <taxon>Flavobacteriales</taxon>
        <taxon>Weeksellaceae</taxon>
        <taxon>Chryseobacterium group</taxon>
        <taxon>Epilithonimonas</taxon>
    </lineage>
</organism>
<feature type="chain" id="PRO_5001786615" evidence="1">
    <location>
        <begin position="19"/>
        <end position="164"/>
    </location>
</feature>
<evidence type="ECO:0000313" key="2">
    <source>
        <dbReference type="EMBL" id="KFC18906.1"/>
    </source>
</evidence>
<feature type="signal peptide" evidence="1">
    <location>
        <begin position="1"/>
        <end position="18"/>
    </location>
</feature>
<dbReference type="AlphaFoldDB" id="A0A085B8W1"/>
<accession>A0A085B8W1</accession>
<dbReference type="RefSeq" id="WP_034978103.1">
    <property type="nucleotide sequence ID" value="NZ_FOFI01000005.1"/>
</dbReference>